<dbReference type="EMBL" id="FJ160413">
    <property type="protein sequence ID" value="ACN38340.1"/>
    <property type="molecule type" value="Genomic_DNA"/>
</dbReference>
<organism evidence="9">
    <name type="scientific">Micromonospora inyonensis</name>
    <dbReference type="NCBI Taxonomy" id="47866"/>
    <lineage>
        <taxon>Bacteria</taxon>
        <taxon>Bacillati</taxon>
        <taxon>Actinomycetota</taxon>
        <taxon>Actinomycetes</taxon>
        <taxon>Micromonosporales</taxon>
        <taxon>Micromonosporaceae</taxon>
        <taxon>Micromonospora</taxon>
    </lineage>
</organism>
<dbReference type="InterPro" id="IPR007867">
    <property type="entry name" value="GMC_OxRtase_C"/>
</dbReference>
<evidence type="ECO:0000256" key="4">
    <source>
        <dbReference type="ARBA" id="ARBA00022827"/>
    </source>
</evidence>
<accession>C9W372</accession>
<dbReference type="InterPro" id="IPR036188">
    <property type="entry name" value="FAD/NAD-bd_sf"/>
</dbReference>
<proteinExistence type="inferred from homology"/>
<dbReference type="SUPFAM" id="SSF54373">
    <property type="entry name" value="FAD-linked reductases, C-terminal domain"/>
    <property type="match status" value="1"/>
</dbReference>
<dbReference type="GO" id="GO:0016614">
    <property type="term" value="F:oxidoreductase activity, acting on CH-OH group of donors"/>
    <property type="evidence" value="ECO:0007669"/>
    <property type="project" value="InterPro"/>
</dbReference>
<feature type="domain" description="FAD dependent oxidoreductase" evidence="7">
    <location>
        <begin position="56"/>
        <end position="88"/>
    </location>
</feature>
<dbReference type="AlphaFoldDB" id="C9W372"/>
<feature type="domain" description="Glucose-methanol-choline oxidoreductase C-terminal" evidence="8">
    <location>
        <begin position="427"/>
        <end position="545"/>
    </location>
</feature>
<dbReference type="Pfam" id="PF01266">
    <property type="entry name" value="DAO"/>
    <property type="match status" value="1"/>
</dbReference>
<sequence length="571" mass="61672">MTGRSRRDPKAGRHADPTREVLISVSADLSTGHEDVTARLRYGPEPTADDTARVADVCVIGSGASGAITAWALQRAGLDVVIVEQGPFVDPWVSYDDVETIAETAWIRQDSGVWEKSGNPWSTCNVGGGTVFFGGAAFRYRPVDFDAEARLGRSDLPLRWPWTVEEIDPYYALVESALGIAGGGHDPSLPSDPAYPMPPVETTVEGAVIAAAARSLGLNPFPTPLAIASEPYQGRLACAGKRPCISNRCDRGAKGDAVTVFLDPARKAGLRLFAGLKAVRLLRRDAISVDGVECVRVDNGNRHVIRARHVVVAGNAIQSAALLLRSTDDLSPQGLGNDHDMVGRGLCFKMSGYVQGYRRTDVPTTSREDRVAGPGPFSTAAITDYYTADDAPGGLGGLIIESQPEESLRLRPDEQIIRLECLVPDQPRADNRVTLGRGVDRFGLPDVVMDYSPHPRDRARLEYLQRRAEEILRAAGCELTWRESSYFWMGSTHLHGTCRAGTNPRTSVTDPDGRVHGLTNLMVVDGGVMPYPGGVNPTLTIQSLALRMAHQLLRREFGIESGFSSPPVGTE</sequence>
<reference evidence="9" key="1">
    <citation type="submission" date="2008-08" db="EMBL/GenBank/DDBJ databases">
        <authorList>
            <person name="Hong W."/>
            <person name="Ge M."/>
            <person name="Zeng Z."/>
            <person name="Zhu L."/>
            <person name="Luo M."/>
            <person name="Shao L."/>
            <person name="Chen D."/>
        </authorList>
    </citation>
    <scope>NUCLEOTIDE SEQUENCE</scope>
    <source>
        <strain evidence="9">TS388</strain>
    </source>
</reference>
<comment type="cofactor">
    <cofactor evidence="1">
        <name>FAD</name>
        <dbReference type="ChEBI" id="CHEBI:57692"/>
    </cofactor>
</comment>
<dbReference type="GO" id="GO:0050660">
    <property type="term" value="F:flavin adenine dinucleotide binding"/>
    <property type="evidence" value="ECO:0007669"/>
    <property type="project" value="InterPro"/>
</dbReference>
<dbReference type="Pfam" id="PF00732">
    <property type="entry name" value="GMC_oxred_N"/>
    <property type="match status" value="1"/>
</dbReference>
<dbReference type="InterPro" id="IPR006076">
    <property type="entry name" value="FAD-dep_OxRdtase"/>
</dbReference>
<keyword evidence="4" id="KW-0274">FAD</keyword>
<evidence type="ECO:0000256" key="5">
    <source>
        <dbReference type="ARBA" id="ARBA00023002"/>
    </source>
</evidence>
<evidence type="ECO:0000256" key="2">
    <source>
        <dbReference type="ARBA" id="ARBA00010790"/>
    </source>
</evidence>
<dbReference type="Gene3D" id="3.50.50.60">
    <property type="entry name" value="FAD/NAD(P)-binding domain"/>
    <property type="match status" value="2"/>
</dbReference>
<evidence type="ECO:0000259" key="7">
    <source>
        <dbReference type="Pfam" id="PF01266"/>
    </source>
</evidence>
<keyword evidence="5" id="KW-0560">Oxidoreductase</keyword>
<feature type="domain" description="Glucose-methanol-choline oxidoreductase N-terminal" evidence="6">
    <location>
        <begin position="207"/>
        <end position="347"/>
    </location>
</feature>
<evidence type="ECO:0000256" key="3">
    <source>
        <dbReference type="ARBA" id="ARBA00022630"/>
    </source>
</evidence>
<dbReference type="PANTHER" id="PTHR42784:SF1">
    <property type="entry name" value="PYRANOSE 2-OXIDASE"/>
    <property type="match status" value="1"/>
</dbReference>
<evidence type="ECO:0000313" key="9">
    <source>
        <dbReference type="EMBL" id="ACN38340.1"/>
    </source>
</evidence>
<keyword evidence="3" id="KW-0285">Flavoprotein</keyword>
<dbReference type="InterPro" id="IPR051473">
    <property type="entry name" value="P2Ox-like"/>
</dbReference>
<name>C9W372_9ACTN</name>
<dbReference type="SUPFAM" id="SSF51905">
    <property type="entry name" value="FAD/NAD(P)-binding domain"/>
    <property type="match status" value="1"/>
</dbReference>
<evidence type="ECO:0000259" key="6">
    <source>
        <dbReference type="Pfam" id="PF00732"/>
    </source>
</evidence>
<protein>
    <submittedName>
        <fullName evidence="9">Putative sugar-alcohol dehydrogenase</fullName>
    </submittedName>
</protein>
<evidence type="ECO:0000259" key="8">
    <source>
        <dbReference type="Pfam" id="PF05199"/>
    </source>
</evidence>
<dbReference type="PANTHER" id="PTHR42784">
    <property type="entry name" value="PYRANOSE 2-OXIDASE"/>
    <property type="match status" value="1"/>
</dbReference>
<comment type="similarity">
    <text evidence="2">Belongs to the GMC oxidoreductase family.</text>
</comment>
<evidence type="ECO:0000256" key="1">
    <source>
        <dbReference type="ARBA" id="ARBA00001974"/>
    </source>
</evidence>
<reference evidence="9" key="2">
    <citation type="journal article" date="2009" name="Biotechnol. Lett.">
        <title>Molecular cloning and sequence analysis of the sisomicin biosynthetic gene cluster from Micromonospora inyoensis.</title>
        <authorList>
            <person name="Hong W.R."/>
            <person name="Ge M."/>
            <person name="Zeng Z.H."/>
            <person name="Zhu L."/>
            <person name="Luo M.Y."/>
            <person name="Shao L."/>
            <person name="Chen D.J."/>
        </authorList>
    </citation>
    <scope>NUCLEOTIDE SEQUENCE</scope>
    <source>
        <strain evidence="9">TS388</strain>
    </source>
</reference>
<gene>
    <name evidence="9" type="primary">sis6</name>
</gene>
<dbReference type="Pfam" id="PF05199">
    <property type="entry name" value="GMC_oxred_C"/>
    <property type="match status" value="1"/>
</dbReference>
<dbReference type="InterPro" id="IPR000172">
    <property type="entry name" value="GMC_OxRdtase_N"/>
</dbReference>